<comment type="caution">
    <text evidence="2">The sequence shown here is derived from an EMBL/GenBank/DDBJ whole genome shotgun (WGS) entry which is preliminary data.</text>
</comment>
<evidence type="ECO:0000313" key="2">
    <source>
        <dbReference type="EMBL" id="KAF4030983.1"/>
    </source>
</evidence>
<accession>A0A833SAP9</accession>
<proteinExistence type="predicted"/>
<dbReference type="EMBL" id="WSZM01000604">
    <property type="protein sequence ID" value="KAF4030983.1"/>
    <property type="molecule type" value="Genomic_DNA"/>
</dbReference>
<sequence>MNYLLEENEEKMATLEELIAVIDCSNESAENVENGTFTCVAETKELRSIQDGERSNPVAATIMQKKPPQRRRKRVGWSSSTGLQRRKRTELQFLRQHAMNLETYLQQLKVPPVPAFAFPTMATRS</sequence>
<protein>
    <submittedName>
        <fullName evidence="2">Uncharacterized protein</fullName>
    </submittedName>
</protein>
<evidence type="ECO:0000313" key="3">
    <source>
        <dbReference type="Proteomes" id="UP000602510"/>
    </source>
</evidence>
<name>A0A833SAP9_PHYIN</name>
<dbReference type="Proteomes" id="UP000602510">
    <property type="component" value="Unassembled WGS sequence"/>
</dbReference>
<organism evidence="2 3">
    <name type="scientific">Phytophthora infestans</name>
    <name type="common">Potato late blight agent</name>
    <name type="synonym">Botrytis infestans</name>
    <dbReference type="NCBI Taxonomy" id="4787"/>
    <lineage>
        <taxon>Eukaryota</taxon>
        <taxon>Sar</taxon>
        <taxon>Stramenopiles</taxon>
        <taxon>Oomycota</taxon>
        <taxon>Peronosporomycetes</taxon>
        <taxon>Peronosporales</taxon>
        <taxon>Peronosporaceae</taxon>
        <taxon>Phytophthora</taxon>
    </lineage>
</organism>
<reference evidence="2" key="1">
    <citation type="submission" date="2020-04" db="EMBL/GenBank/DDBJ databases">
        <title>Hybrid Assembly of Korean Phytophthora infestans isolates.</title>
        <authorList>
            <person name="Prokchorchik M."/>
            <person name="Lee Y."/>
            <person name="Seo J."/>
            <person name="Cho J.-H."/>
            <person name="Park Y.-E."/>
            <person name="Jang D.-C."/>
            <person name="Im J.-S."/>
            <person name="Choi J.-G."/>
            <person name="Park H.-J."/>
            <person name="Lee G.-B."/>
            <person name="Lee Y.-G."/>
            <person name="Hong S.-Y."/>
            <person name="Cho K."/>
            <person name="Sohn K.H."/>
        </authorList>
    </citation>
    <scope>NUCLEOTIDE SEQUENCE</scope>
    <source>
        <strain evidence="2">KR_1_A1</strain>
    </source>
</reference>
<gene>
    <name evidence="2" type="ORF">GN244_ATG17074</name>
</gene>
<dbReference type="AlphaFoldDB" id="A0A833SAP9"/>
<keyword evidence="3" id="KW-1185">Reference proteome</keyword>
<feature type="region of interest" description="Disordered" evidence="1">
    <location>
        <begin position="48"/>
        <end position="84"/>
    </location>
</feature>
<evidence type="ECO:0000256" key="1">
    <source>
        <dbReference type="SAM" id="MobiDB-lite"/>
    </source>
</evidence>